<evidence type="ECO:0000313" key="2">
    <source>
        <dbReference type="EMBL" id="QDU91012.1"/>
    </source>
</evidence>
<keyword evidence="3" id="KW-1185">Reference proteome</keyword>
<dbReference type="GO" id="GO:0009055">
    <property type="term" value="F:electron transfer activity"/>
    <property type="evidence" value="ECO:0007669"/>
    <property type="project" value="InterPro"/>
</dbReference>
<dbReference type="Gene3D" id="1.20.120.10">
    <property type="entry name" value="Cytochrome c/b562"/>
    <property type="match status" value="1"/>
</dbReference>
<dbReference type="Pfam" id="PF01322">
    <property type="entry name" value="Cytochrom_C_2"/>
    <property type="match status" value="1"/>
</dbReference>
<gene>
    <name evidence="2" type="ORF">Pla175_44280</name>
</gene>
<protein>
    <recommendedName>
        <fullName evidence="4">Cytochrome C</fullName>
    </recommendedName>
</protein>
<dbReference type="GO" id="GO:0020037">
    <property type="term" value="F:heme binding"/>
    <property type="evidence" value="ECO:0007669"/>
    <property type="project" value="InterPro"/>
</dbReference>
<sequence precursor="true">MVARMLVVWLLAGSVALAQERRAKPPEFSPQDEAVFFDDPWSLLVGPRPDFSAQQPALATQAGPGDAAADDAGFAWSGLLSSDAYESEIKRQSQAIAALTATATGFKGGGYRDARTAFSVLAVMFAIGAEHDSDPRWRDAAPALRDLLSRAGANCKVGTDQSYREAAARSQDLADLVRGGRPASLPTPNADAPWGDVADRVPLMKRMDEAEKKLGPMLGSARSLSADSEDVAHEAQVLAALAQVITLDGFVDAGDETYDGFARTLRDAAADLSGAAEQEDYERASRAKAKIGQTCTDCHELYRS</sequence>
<dbReference type="AlphaFoldDB" id="A0A518DHY3"/>
<dbReference type="RefSeq" id="WP_145290631.1">
    <property type="nucleotide sequence ID" value="NZ_CP036291.1"/>
</dbReference>
<evidence type="ECO:0000256" key="1">
    <source>
        <dbReference type="SAM" id="SignalP"/>
    </source>
</evidence>
<dbReference type="SUPFAM" id="SSF47175">
    <property type="entry name" value="Cytochromes"/>
    <property type="match status" value="1"/>
</dbReference>
<dbReference type="PROSITE" id="PS51009">
    <property type="entry name" value="CYTCII"/>
    <property type="match status" value="1"/>
</dbReference>
<keyword evidence="1" id="KW-0732">Signal</keyword>
<dbReference type="Proteomes" id="UP000317429">
    <property type="component" value="Chromosome"/>
</dbReference>
<dbReference type="KEGG" id="pnd:Pla175_44280"/>
<feature type="signal peptide" evidence="1">
    <location>
        <begin position="1"/>
        <end position="18"/>
    </location>
</feature>
<dbReference type="EMBL" id="CP036291">
    <property type="protein sequence ID" value="QDU91012.1"/>
    <property type="molecule type" value="Genomic_DNA"/>
</dbReference>
<reference evidence="2 3" key="1">
    <citation type="submission" date="2019-02" db="EMBL/GenBank/DDBJ databases">
        <title>Deep-cultivation of Planctomycetes and their phenomic and genomic characterization uncovers novel biology.</title>
        <authorList>
            <person name="Wiegand S."/>
            <person name="Jogler M."/>
            <person name="Boedeker C."/>
            <person name="Pinto D."/>
            <person name="Vollmers J."/>
            <person name="Rivas-Marin E."/>
            <person name="Kohn T."/>
            <person name="Peeters S.H."/>
            <person name="Heuer A."/>
            <person name="Rast P."/>
            <person name="Oberbeckmann S."/>
            <person name="Bunk B."/>
            <person name="Jeske O."/>
            <person name="Meyerdierks A."/>
            <person name="Storesund J.E."/>
            <person name="Kallscheuer N."/>
            <person name="Luecker S."/>
            <person name="Lage O.M."/>
            <person name="Pohl T."/>
            <person name="Merkel B.J."/>
            <person name="Hornburger P."/>
            <person name="Mueller R.-W."/>
            <person name="Bruemmer F."/>
            <person name="Labrenz M."/>
            <person name="Spormann A.M."/>
            <person name="Op den Camp H."/>
            <person name="Overmann J."/>
            <person name="Amann R."/>
            <person name="Jetten M.S.M."/>
            <person name="Mascher T."/>
            <person name="Medema M.H."/>
            <person name="Devos D.P."/>
            <person name="Kaster A.-K."/>
            <person name="Ovreas L."/>
            <person name="Rohde M."/>
            <person name="Galperin M.Y."/>
            <person name="Jogler C."/>
        </authorList>
    </citation>
    <scope>NUCLEOTIDE SEQUENCE [LARGE SCALE GENOMIC DNA]</scope>
    <source>
        <strain evidence="2 3">Pla175</strain>
    </source>
</reference>
<accession>A0A518DHY3</accession>
<feature type="chain" id="PRO_5022137114" description="Cytochrome C" evidence="1">
    <location>
        <begin position="19"/>
        <end position="304"/>
    </location>
</feature>
<proteinExistence type="predicted"/>
<dbReference type="InterPro" id="IPR010980">
    <property type="entry name" value="Cyt_c/b562"/>
</dbReference>
<organism evidence="2 3">
    <name type="scientific">Pirellulimonas nuda</name>
    <dbReference type="NCBI Taxonomy" id="2528009"/>
    <lineage>
        <taxon>Bacteria</taxon>
        <taxon>Pseudomonadati</taxon>
        <taxon>Planctomycetota</taxon>
        <taxon>Planctomycetia</taxon>
        <taxon>Pirellulales</taxon>
        <taxon>Lacipirellulaceae</taxon>
        <taxon>Pirellulimonas</taxon>
    </lineage>
</organism>
<dbReference type="GO" id="GO:0005506">
    <property type="term" value="F:iron ion binding"/>
    <property type="evidence" value="ECO:0007669"/>
    <property type="project" value="InterPro"/>
</dbReference>
<name>A0A518DHY3_9BACT</name>
<evidence type="ECO:0000313" key="3">
    <source>
        <dbReference type="Proteomes" id="UP000317429"/>
    </source>
</evidence>
<dbReference type="OrthoDB" id="290618at2"/>
<evidence type="ECO:0008006" key="4">
    <source>
        <dbReference type="Google" id="ProtNLM"/>
    </source>
</evidence>
<dbReference type="InterPro" id="IPR002321">
    <property type="entry name" value="Cyt_c_II"/>
</dbReference>
<dbReference type="GO" id="GO:0022900">
    <property type="term" value="P:electron transport chain"/>
    <property type="evidence" value="ECO:0007669"/>
    <property type="project" value="InterPro"/>
</dbReference>